<protein>
    <submittedName>
        <fullName evidence="2">Uncharacterized protein</fullName>
    </submittedName>
</protein>
<dbReference type="AlphaFoldDB" id="A0AAV2CBP1"/>
<feature type="region of interest" description="Disordered" evidence="1">
    <location>
        <begin position="74"/>
        <end position="101"/>
    </location>
</feature>
<sequence>MINYSNRTYQIVNNQLKKSTCGGGNVAGDTAWLVEQIGNESAAEVASDDGGPLFFPQPTWLVPATFLHSSSHNRYSESAAEVAGDDGGPEEETATERPAVA</sequence>
<keyword evidence="3" id="KW-1185">Reference proteome</keyword>
<dbReference type="Proteomes" id="UP001497516">
    <property type="component" value="Chromosome 1"/>
</dbReference>
<dbReference type="EMBL" id="OZ034813">
    <property type="protein sequence ID" value="CAL1353414.1"/>
    <property type="molecule type" value="Genomic_DNA"/>
</dbReference>
<evidence type="ECO:0000313" key="2">
    <source>
        <dbReference type="EMBL" id="CAL1353414.1"/>
    </source>
</evidence>
<proteinExistence type="predicted"/>
<gene>
    <name evidence="2" type="ORF">LTRI10_LOCUS1315</name>
</gene>
<organism evidence="2 3">
    <name type="scientific">Linum trigynum</name>
    <dbReference type="NCBI Taxonomy" id="586398"/>
    <lineage>
        <taxon>Eukaryota</taxon>
        <taxon>Viridiplantae</taxon>
        <taxon>Streptophyta</taxon>
        <taxon>Embryophyta</taxon>
        <taxon>Tracheophyta</taxon>
        <taxon>Spermatophyta</taxon>
        <taxon>Magnoliopsida</taxon>
        <taxon>eudicotyledons</taxon>
        <taxon>Gunneridae</taxon>
        <taxon>Pentapetalae</taxon>
        <taxon>rosids</taxon>
        <taxon>fabids</taxon>
        <taxon>Malpighiales</taxon>
        <taxon>Linaceae</taxon>
        <taxon>Linum</taxon>
    </lineage>
</organism>
<evidence type="ECO:0000313" key="3">
    <source>
        <dbReference type="Proteomes" id="UP001497516"/>
    </source>
</evidence>
<evidence type="ECO:0000256" key="1">
    <source>
        <dbReference type="SAM" id="MobiDB-lite"/>
    </source>
</evidence>
<name>A0AAV2CBP1_9ROSI</name>
<reference evidence="2 3" key="1">
    <citation type="submission" date="2024-04" db="EMBL/GenBank/DDBJ databases">
        <authorList>
            <person name="Fracassetti M."/>
        </authorList>
    </citation>
    <scope>NUCLEOTIDE SEQUENCE [LARGE SCALE GENOMIC DNA]</scope>
</reference>
<accession>A0AAV2CBP1</accession>
<feature type="compositionally biased region" description="Acidic residues" evidence="1">
    <location>
        <begin position="83"/>
        <end position="93"/>
    </location>
</feature>